<protein>
    <submittedName>
        <fullName evidence="9">LTA synthase family protein</fullName>
    </submittedName>
</protein>
<evidence type="ECO:0000256" key="2">
    <source>
        <dbReference type="ARBA" id="ARBA00004936"/>
    </source>
</evidence>
<feature type="domain" description="Sulfatase N-terminal" evidence="8">
    <location>
        <begin position="261"/>
        <end position="578"/>
    </location>
</feature>
<dbReference type="InterPro" id="IPR017850">
    <property type="entry name" value="Alkaline_phosphatase_core_sf"/>
</dbReference>
<dbReference type="PANTHER" id="PTHR47371">
    <property type="entry name" value="LIPOTEICHOIC ACID SYNTHASE"/>
    <property type="match status" value="1"/>
</dbReference>
<evidence type="ECO:0000256" key="5">
    <source>
        <dbReference type="ARBA" id="ARBA00022989"/>
    </source>
</evidence>
<dbReference type="InterPro" id="IPR050448">
    <property type="entry name" value="OpgB/LTA_synthase_biosynth"/>
</dbReference>
<evidence type="ECO:0000256" key="4">
    <source>
        <dbReference type="ARBA" id="ARBA00022692"/>
    </source>
</evidence>
<evidence type="ECO:0000313" key="9">
    <source>
        <dbReference type="EMBL" id="HJB14128.1"/>
    </source>
</evidence>
<keyword evidence="3" id="KW-1003">Cell membrane</keyword>
<comment type="subcellular location">
    <subcellularLocation>
        <location evidence="1">Cell membrane</location>
        <topology evidence="1">Multi-pass membrane protein</topology>
    </subcellularLocation>
</comment>
<dbReference type="GO" id="GO:0005886">
    <property type="term" value="C:plasma membrane"/>
    <property type="evidence" value="ECO:0007669"/>
    <property type="project" value="UniProtKB-SubCell"/>
</dbReference>
<evidence type="ECO:0000256" key="1">
    <source>
        <dbReference type="ARBA" id="ARBA00004651"/>
    </source>
</evidence>
<proteinExistence type="predicted"/>
<evidence type="ECO:0000313" key="10">
    <source>
        <dbReference type="Proteomes" id="UP000823824"/>
    </source>
</evidence>
<sequence>MKRRRQALGPLWLRLVMFLGGSLCMGMAVAVAVQWVVTGSVGDIREWFEKWPTYLLLTGVLCGAVVFTLGALLGRLWLSAVLVGAVGLVLALVDYFKTTINGTPLELADFGLATQLGDVAGVAGTLRPPEDFWRALIALAICAGLLFLVRRLTVFTGRVRFLTFSISLALTVGLFSAPGAQAVGEVFQVDVNTRLDAANSHDTYGLILSLWRASCLQAKESPEGYSEAYMQEVLARIDELLTEDSGSTDSGTPTEETAVRPNVIMVLSESFYDLTELPDLQFERDPLENFHALESESISGTFHSHYLGYGTGYLEMSMLYGITGLDFGPGTNICFLEDDAYDKLDSLAEQYTKGGGYTAEMLHGYDNSLYNRTVTYPLMGFSQLLFSADIQELGFPWEGSLYGGYYMKDSYLFQGVLNQMEAINDSGDRAFLYAITMENHQPFNPDKFDYACQIDVTSDTLGEEDMAIVRVMLEGITRADQALGELTNALRDSPEPTIVVYFGDHRPNLFMTDGETVYTKLGLCPSNDTVDWTLEEVNDLYSTDYLIWANDAALLQGQAGTRRDSSITAIGPQLLALTGQPISRYWALLEKVSQVCLTNIDRYFVDGQGVPSASAEEADLSDEARELLRLREDVIYDALYGRQYITDAMNEPVQQP</sequence>
<evidence type="ECO:0000259" key="8">
    <source>
        <dbReference type="Pfam" id="PF00884"/>
    </source>
</evidence>
<dbReference type="SUPFAM" id="SSF53649">
    <property type="entry name" value="Alkaline phosphatase-like"/>
    <property type="match status" value="1"/>
</dbReference>
<dbReference type="AlphaFoldDB" id="A0A9D2LJY8"/>
<dbReference type="PANTHER" id="PTHR47371:SF3">
    <property type="entry name" value="PHOSPHOGLYCEROL TRANSFERASE I"/>
    <property type="match status" value="1"/>
</dbReference>
<comment type="caution">
    <text evidence="9">The sequence shown here is derived from an EMBL/GenBank/DDBJ whole genome shotgun (WGS) entry which is preliminary data.</text>
</comment>
<dbReference type="Pfam" id="PF00884">
    <property type="entry name" value="Sulfatase"/>
    <property type="match status" value="1"/>
</dbReference>
<keyword evidence="4 7" id="KW-0812">Transmembrane</keyword>
<name>A0A9D2LJY8_9FIRM</name>
<keyword evidence="5 7" id="KW-1133">Transmembrane helix</keyword>
<reference evidence="9" key="1">
    <citation type="journal article" date="2021" name="PeerJ">
        <title>Extensive microbial diversity within the chicken gut microbiome revealed by metagenomics and culture.</title>
        <authorList>
            <person name="Gilroy R."/>
            <person name="Ravi A."/>
            <person name="Getino M."/>
            <person name="Pursley I."/>
            <person name="Horton D.L."/>
            <person name="Alikhan N.F."/>
            <person name="Baker D."/>
            <person name="Gharbi K."/>
            <person name="Hall N."/>
            <person name="Watson M."/>
            <person name="Adriaenssens E.M."/>
            <person name="Foster-Nyarko E."/>
            <person name="Jarju S."/>
            <person name="Secka A."/>
            <person name="Antonio M."/>
            <person name="Oren A."/>
            <person name="Chaudhuri R.R."/>
            <person name="La Ragione R."/>
            <person name="Hildebrand F."/>
            <person name="Pallen M.J."/>
        </authorList>
    </citation>
    <scope>NUCLEOTIDE SEQUENCE</scope>
    <source>
        <strain evidence="9">ChiBcec18-1249</strain>
    </source>
</reference>
<feature type="transmembrane region" description="Helical" evidence="7">
    <location>
        <begin position="161"/>
        <end position="180"/>
    </location>
</feature>
<evidence type="ECO:0000256" key="6">
    <source>
        <dbReference type="ARBA" id="ARBA00023136"/>
    </source>
</evidence>
<feature type="transmembrane region" description="Helical" evidence="7">
    <location>
        <begin position="51"/>
        <end position="69"/>
    </location>
</feature>
<evidence type="ECO:0000256" key="3">
    <source>
        <dbReference type="ARBA" id="ARBA00022475"/>
    </source>
</evidence>
<feature type="transmembrane region" description="Helical" evidence="7">
    <location>
        <begin position="12"/>
        <end position="36"/>
    </location>
</feature>
<organism evidence="9 10">
    <name type="scientific">Candidatus Oscillibacter excrementigallinarum</name>
    <dbReference type="NCBI Taxonomy" id="2838716"/>
    <lineage>
        <taxon>Bacteria</taxon>
        <taxon>Bacillati</taxon>
        <taxon>Bacillota</taxon>
        <taxon>Clostridia</taxon>
        <taxon>Eubacteriales</taxon>
        <taxon>Oscillospiraceae</taxon>
        <taxon>Oscillibacter</taxon>
    </lineage>
</organism>
<reference evidence="9" key="2">
    <citation type="submission" date="2021-04" db="EMBL/GenBank/DDBJ databases">
        <authorList>
            <person name="Gilroy R."/>
        </authorList>
    </citation>
    <scope>NUCLEOTIDE SEQUENCE</scope>
    <source>
        <strain evidence="9">ChiBcec18-1249</strain>
    </source>
</reference>
<dbReference type="CDD" id="cd16015">
    <property type="entry name" value="LTA_synthase"/>
    <property type="match status" value="1"/>
</dbReference>
<feature type="transmembrane region" description="Helical" evidence="7">
    <location>
        <begin position="132"/>
        <end position="149"/>
    </location>
</feature>
<dbReference type="Proteomes" id="UP000823824">
    <property type="component" value="Unassembled WGS sequence"/>
</dbReference>
<keyword evidence="6 7" id="KW-0472">Membrane</keyword>
<dbReference type="EMBL" id="DWZJ01000097">
    <property type="protein sequence ID" value="HJB14128.1"/>
    <property type="molecule type" value="Genomic_DNA"/>
</dbReference>
<feature type="transmembrane region" description="Helical" evidence="7">
    <location>
        <begin position="76"/>
        <end position="96"/>
    </location>
</feature>
<dbReference type="Gene3D" id="3.40.720.10">
    <property type="entry name" value="Alkaline Phosphatase, subunit A"/>
    <property type="match status" value="1"/>
</dbReference>
<evidence type="ECO:0000256" key="7">
    <source>
        <dbReference type="SAM" id="Phobius"/>
    </source>
</evidence>
<dbReference type="InterPro" id="IPR000917">
    <property type="entry name" value="Sulfatase_N"/>
</dbReference>
<comment type="pathway">
    <text evidence="2">Cell wall biogenesis; lipoteichoic acid biosynthesis.</text>
</comment>
<gene>
    <name evidence="9" type="ORF">H9787_10540</name>
</gene>
<accession>A0A9D2LJY8</accession>